<dbReference type="FunFam" id="3.50.30.30:FF:000020">
    <property type="entry name" value="Receptor homology region transmembrane domain-and RING domain-containing protein 2"/>
    <property type="match status" value="1"/>
</dbReference>
<keyword evidence="4" id="KW-0479">Metal-binding</keyword>
<keyword evidence="9 18" id="KW-1133">Transmembrane helix</keyword>
<evidence type="ECO:0000256" key="5">
    <source>
        <dbReference type="ARBA" id="ARBA00022729"/>
    </source>
</evidence>
<evidence type="ECO:0000256" key="11">
    <source>
        <dbReference type="ARBA" id="ARBA00023157"/>
    </source>
</evidence>
<keyword evidence="5 19" id="KW-0732">Signal</keyword>
<dbReference type="OrthoDB" id="8062037at2759"/>
<dbReference type="GO" id="GO:0008270">
    <property type="term" value="F:zinc ion binding"/>
    <property type="evidence" value="ECO:0007669"/>
    <property type="project" value="UniProtKB-KW"/>
</dbReference>
<protein>
    <recommendedName>
        <fullName evidence="20">RING-type domain-containing protein</fullName>
    </recommendedName>
</protein>
<evidence type="ECO:0000256" key="6">
    <source>
        <dbReference type="ARBA" id="ARBA00022771"/>
    </source>
</evidence>
<dbReference type="PROSITE" id="PS51257">
    <property type="entry name" value="PROKAR_LIPOPROTEIN"/>
    <property type="match status" value="1"/>
</dbReference>
<dbReference type="InterPro" id="IPR003137">
    <property type="entry name" value="PA_domain"/>
</dbReference>
<evidence type="ECO:0000256" key="9">
    <source>
        <dbReference type="ARBA" id="ARBA00022989"/>
    </source>
</evidence>
<keyword evidence="1" id="KW-0813">Transport</keyword>
<evidence type="ECO:0000256" key="2">
    <source>
        <dbReference type="ARBA" id="ARBA00022554"/>
    </source>
</evidence>
<dbReference type="Gene3D" id="3.50.30.30">
    <property type="match status" value="1"/>
</dbReference>
<evidence type="ECO:0000256" key="15">
    <source>
        <dbReference type="ARBA" id="ARBA00060484"/>
    </source>
</evidence>
<dbReference type="InterPro" id="IPR051653">
    <property type="entry name" value="E3_ligase_sorting_rcpt"/>
</dbReference>
<dbReference type="Gene3D" id="3.30.40.10">
    <property type="entry name" value="Zinc/RING finger domain, C3HC4 (zinc finger)"/>
    <property type="match status" value="1"/>
</dbReference>
<dbReference type="Pfam" id="PF02225">
    <property type="entry name" value="PA"/>
    <property type="match status" value="1"/>
</dbReference>
<feature type="chain" id="PRO_5025434161" description="RING-type domain-containing protein" evidence="19">
    <location>
        <begin position="29"/>
        <end position="420"/>
    </location>
</feature>
<dbReference type="PROSITE" id="PS50089">
    <property type="entry name" value="ZF_RING_2"/>
    <property type="match status" value="1"/>
</dbReference>
<dbReference type="InterPro" id="IPR001841">
    <property type="entry name" value="Znf_RING"/>
</dbReference>
<evidence type="ECO:0000256" key="12">
    <source>
        <dbReference type="ARBA" id="ARBA00023180"/>
    </source>
</evidence>
<evidence type="ECO:0000313" key="22">
    <source>
        <dbReference type="Proteomes" id="UP000467841"/>
    </source>
</evidence>
<dbReference type="CDD" id="cd02123">
    <property type="entry name" value="PA_C_RZF_like"/>
    <property type="match status" value="1"/>
</dbReference>
<dbReference type="Proteomes" id="UP000467841">
    <property type="component" value="Unassembled WGS sequence"/>
</dbReference>
<dbReference type="SUPFAM" id="SSF57850">
    <property type="entry name" value="RING/U-box"/>
    <property type="match status" value="1"/>
</dbReference>
<evidence type="ECO:0000256" key="16">
    <source>
        <dbReference type="PROSITE-ProRule" id="PRU00175"/>
    </source>
</evidence>
<feature type="region of interest" description="Disordered" evidence="17">
    <location>
        <begin position="291"/>
        <end position="325"/>
    </location>
</feature>
<dbReference type="Pfam" id="PF13639">
    <property type="entry name" value="zf-RING_2"/>
    <property type="match status" value="1"/>
</dbReference>
<keyword evidence="11" id="KW-1015">Disulfide bond</keyword>
<evidence type="ECO:0000256" key="8">
    <source>
        <dbReference type="ARBA" id="ARBA00022927"/>
    </source>
</evidence>
<feature type="compositionally biased region" description="Polar residues" evidence="17">
    <location>
        <begin position="307"/>
        <end position="317"/>
    </location>
</feature>
<evidence type="ECO:0000313" key="21">
    <source>
        <dbReference type="EMBL" id="CAA7027227.1"/>
    </source>
</evidence>
<keyword evidence="10 18" id="KW-0472">Membrane</keyword>
<comment type="caution">
    <text evidence="21">The sequence shown here is derived from an EMBL/GenBank/DDBJ whole genome shotgun (WGS) entry which is preliminary data.</text>
</comment>
<evidence type="ECO:0000256" key="1">
    <source>
        <dbReference type="ARBA" id="ARBA00022448"/>
    </source>
</evidence>
<evidence type="ECO:0000256" key="19">
    <source>
        <dbReference type="SAM" id="SignalP"/>
    </source>
</evidence>
<feature type="domain" description="RING-type" evidence="20">
    <location>
        <begin position="246"/>
        <end position="288"/>
    </location>
</feature>
<evidence type="ECO:0000256" key="14">
    <source>
        <dbReference type="ARBA" id="ARBA00046288"/>
    </source>
</evidence>
<dbReference type="PANTHER" id="PTHR47168:SF5">
    <property type="entry name" value="RING-TYPE DOMAIN-CONTAINING PROTEIN"/>
    <property type="match status" value="1"/>
</dbReference>
<dbReference type="PANTHER" id="PTHR47168">
    <property type="entry name" value="RING ZINC FINGER DOMAIN SUPERFAMILY PROTEIN-RELATED"/>
    <property type="match status" value="1"/>
</dbReference>
<evidence type="ECO:0000259" key="20">
    <source>
        <dbReference type="PROSITE" id="PS50089"/>
    </source>
</evidence>
<evidence type="ECO:0000256" key="17">
    <source>
        <dbReference type="SAM" id="MobiDB-lite"/>
    </source>
</evidence>
<name>A0A6D2IGP4_9BRAS</name>
<evidence type="ECO:0000256" key="7">
    <source>
        <dbReference type="ARBA" id="ARBA00022833"/>
    </source>
</evidence>
<comment type="subcellular location">
    <subcellularLocation>
        <location evidence="14">Endomembrane system</location>
        <topology evidence="14">Single-pass type I membrane protein</topology>
    </subcellularLocation>
    <subcellularLocation>
        <location evidence="15">Protein storage vacuole membrane</location>
    </subcellularLocation>
</comment>
<feature type="compositionally biased region" description="Basic and acidic residues" evidence="17">
    <location>
        <begin position="291"/>
        <end position="305"/>
    </location>
</feature>
<dbReference type="InterPro" id="IPR044744">
    <property type="entry name" value="ZNRF4/RNF13/RNF167_PA"/>
</dbReference>
<dbReference type="InterPro" id="IPR046450">
    <property type="entry name" value="PA_dom_sf"/>
</dbReference>
<gene>
    <name evidence="21" type="ORF">MERR_LOCUS14462</name>
</gene>
<dbReference type="SUPFAM" id="SSF52025">
    <property type="entry name" value="PA domain"/>
    <property type="match status" value="1"/>
</dbReference>
<keyword evidence="8" id="KW-0653">Protein transport</keyword>
<evidence type="ECO:0000256" key="10">
    <source>
        <dbReference type="ARBA" id="ARBA00023136"/>
    </source>
</evidence>
<dbReference type="AlphaFoldDB" id="A0A6D2IGP4"/>
<keyword evidence="2" id="KW-0926">Vacuole</keyword>
<evidence type="ECO:0000256" key="13">
    <source>
        <dbReference type="ARBA" id="ARBA00037435"/>
    </source>
</evidence>
<reference evidence="21" key="1">
    <citation type="submission" date="2020-01" db="EMBL/GenBank/DDBJ databases">
        <authorList>
            <person name="Mishra B."/>
        </authorList>
    </citation>
    <scope>NUCLEOTIDE SEQUENCE [LARGE SCALE GENOMIC DNA]</scope>
</reference>
<proteinExistence type="predicted"/>
<dbReference type="GO" id="GO:0015031">
    <property type="term" value="P:protein transport"/>
    <property type="evidence" value="ECO:0007669"/>
    <property type="project" value="UniProtKB-KW"/>
</dbReference>
<keyword evidence="12" id="KW-0325">Glycoprotein</keyword>
<dbReference type="InterPro" id="IPR013083">
    <property type="entry name" value="Znf_RING/FYVE/PHD"/>
</dbReference>
<dbReference type="GO" id="GO:0012505">
    <property type="term" value="C:endomembrane system"/>
    <property type="evidence" value="ECO:0007669"/>
    <property type="project" value="UniProtKB-SubCell"/>
</dbReference>
<keyword evidence="7" id="KW-0862">Zinc</keyword>
<dbReference type="GO" id="GO:0032586">
    <property type="term" value="C:protein storage vacuole membrane"/>
    <property type="evidence" value="ECO:0007669"/>
    <property type="project" value="UniProtKB-SubCell"/>
</dbReference>
<feature type="transmembrane region" description="Helical" evidence="18">
    <location>
        <begin position="175"/>
        <end position="198"/>
    </location>
</feature>
<comment type="function">
    <text evidence="13">Involved in the trafficking of vacuolar proteins. May function as a sorting receptor for protein trafficking to the protein storage vacuole (PSV).</text>
</comment>
<keyword evidence="6 16" id="KW-0863">Zinc-finger</keyword>
<dbReference type="FunFam" id="3.30.40.10:FF:000276">
    <property type="entry name" value="Receptor homology region transmembrane domain-and RING domain-containing protein 2"/>
    <property type="match status" value="1"/>
</dbReference>
<accession>A0A6D2IGP4</accession>
<feature type="signal peptide" evidence="19">
    <location>
        <begin position="1"/>
        <end position="28"/>
    </location>
</feature>
<keyword evidence="3 18" id="KW-0812">Transmembrane</keyword>
<dbReference type="EMBL" id="CACVBM020001052">
    <property type="protein sequence ID" value="CAA7027227.1"/>
    <property type="molecule type" value="Genomic_DNA"/>
</dbReference>
<organism evidence="21 22">
    <name type="scientific">Microthlaspi erraticum</name>
    <dbReference type="NCBI Taxonomy" id="1685480"/>
    <lineage>
        <taxon>Eukaryota</taxon>
        <taxon>Viridiplantae</taxon>
        <taxon>Streptophyta</taxon>
        <taxon>Embryophyta</taxon>
        <taxon>Tracheophyta</taxon>
        <taxon>Spermatophyta</taxon>
        <taxon>Magnoliopsida</taxon>
        <taxon>eudicotyledons</taxon>
        <taxon>Gunneridae</taxon>
        <taxon>Pentapetalae</taxon>
        <taxon>rosids</taxon>
        <taxon>malvids</taxon>
        <taxon>Brassicales</taxon>
        <taxon>Brassicaceae</taxon>
        <taxon>Coluteocarpeae</taxon>
        <taxon>Microthlaspi</taxon>
    </lineage>
</organism>
<keyword evidence="22" id="KW-1185">Reference proteome</keyword>
<dbReference type="SMART" id="SM00184">
    <property type="entry name" value="RING"/>
    <property type="match status" value="1"/>
</dbReference>
<evidence type="ECO:0000256" key="3">
    <source>
        <dbReference type="ARBA" id="ARBA00022692"/>
    </source>
</evidence>
<evidence type="ECO:0000256" key="18">
    <source>
        <dbReference type="SAM" id="Phobius"/>
    </source>
</evidence>
<evidence type="ECO:0000256" key="4">
    <source>
        <dbReference type="ARBA" id="ARBA00022723"/>
    </source>
</evidence>
<sequence>MKREWETMNLVAPLLLASHLFIASCVNAGKVVLMDPNITLSFDDVEASFSPPMNATGETGVLYVAEPLDACQNLRNKPKQSPNGASPFVLIVRGGCNFGYKVRNAQRSGFKAAIVHDDVDRDILLEMGGDSDGIKIQAVFVTKAAGETLKKYVGLTETKVMLVPRVDDSALARSLFATIALIVSVVTFVILAACVYVYRRCTTHISISNAISSKLHGMSRTMVKAMPSVTFTRVHGGDSMTTAFSCAICLEDYTVGDKLRVLPCGHKFHAACVDSWLSSWRTFCPVCKRDARTSTDEPSDSERTPLLRSSNESSTSVVVIDPPPVESSVSFSPGHMSSSYMHQPFRQQNSPLHSSSQRSYITCIGSMHSPGYSSISPLNAICMPPYRASPSNASPGLVQSTNHRFSSLSPFSFSHSLRDC</sequence>